<sequence>MLYHLEDAQGIRVAVNISTLESSPSPLVATALAPTPYPTLDREASALVFKVGQHVDVIAIFTVEEPTSPPVRQRWPRRRNISLLYLSVLQNGLGLQRKMILERRLPL</sequence>
<protein>
    <submittedName>
        <fullName evidence="1">Uncharacterized protein</fullName>
    </submittedName>
</protein>
<evidence type="ECO:0000313" key="2">
    <source>
        <dbReference type="Proteomes" id="UP001157006"/>
    </source>
</evidence>
<accession>A0AAV0ZRY0</accession>
<dbReference type="AlphaFoldDB" id="A0AAV0ZRY0"/>
<gene>
    <name evidence="1" type="ORF">VFH_II138880</name>
</gene>
<name>A0AAV0ZRY0_VICFA</name>
<evidence type="ECO:0000313" key="1">
    <source>
        <dbReference type="EMBL" id="CAI8598667.1"/>
    </source>
</evidence>
<dbReference type="Proteomes" id="UP001157006">
    <property type="component" value="Chromosome 2"/>
</dbReference>
<organism evidence="1 2">
    <name type="scientific">Vicia faba</name>
    <name type="common">Broad bean</name>
    <name type="synonym">Faba vulgaris</name>
    <dbReference type="NCBI Taxonomy" id="3906"/>
    <lineage>
        <taxon>Eukaryota</taxon>
        <taxon>Viridiplantae</taxon>
        <taxon>Streptophyta</taxon>
        <taxon>Embryophyta</taxon>
        <taxon>Tracheophyta</taxon>
        <taxon>Spermatophyta</taxon>
        <taxon>Magnoliopsida</taxon>
        <taxon>eudicotyledons</taxon>
        <taxon>Gunneridae</taxon>
        <taxon>Pentapetalae</taxon>
        <taxon>rosids</taxon>
        <taxon>fabids</taxon>
        <taxon>Fabales</taxon>
        <taxon>Fabaceae</taxon>
        <taxon>Papilionoideae</taxon>
        <taxon>50 kb inversion clade</taxon>
        <taxon>NPAAA clade</taxon>
        <taxon>Hologalegina</taxon>
        <taxon>IRL clade</taxon>
        <taxon>Fabeae</taxon>
        <taxon>Vicia</taxon>
    </lineage>
</organism>
<reference evidence="1 2" key="1">
    <citation type="submission" date="2023-01" db="EMBL/GenBank/DDBJ databases">
        <authorList>
            <person name="Kreplak J."/>
        </authorList>
    </citation>
    <scope>NUCLEOTIDE SEQUENCE [LARGE SCALE GENOMIC DNA]</scope>
</reference>
<dbReference type="EMBL" id="OX451737">
    <property type="protein sequence ID" value="CAI8598667.1"/>
    <property type="molecule type" value="Genomic_DNA"/>
</dbReference>
<proteinExistence type="predicted"/>
<keyword evidence="2" id="KW-1185">Reference proteome</keyword>